<feature type="non-terminal residue" evidence="1">
    <location>
        <position position="79"/>
    </location>
</feature>
<name>A0A1G5ZQX3_9BACT</name>
<protein>
    <recommendedName>
        <fullName evidence="3">Transposase, IS5 family</fullName>
    </recommendedName>
</protein>
<gene>
    <name evidence="1" type="ORF">SAMN03080617_04341</name>
</gene>
<accession>A0A1G5ZQX3</accession>
<dbReference type="EMBL" id="FMXE01000061">
    <property type="protein sequence ID" value="SDA97211.1"/>
    <property type="molecule type" value="Genomic_DNA"/>
</dbReference>
<keyword evidence="2" id="KW-1185">Reference proteome</keyword>
<evidence type="ECO:0008006" key="3">
    <source>
        <dbReference type="Google" id="ProtNLM"/>
    </source>
</evidence>
<evidence type="ECO:0000313" key="2">
    <source>
        <dbReference type="Proteomes" id="UP000198756"/>
    </source>
</evidence>
<dbReference type="Proteomes" id="UP000198756">
    <property type="component" value="Unassembled WGS sequence"/>
</dbReference>
<dbReference type="AlphaFoldDB" id="A0A1G5ZQX3"/>
<reference evidence="2" key="1">
    <citation type="submission" date="2016-10" db="EMBL/GenBank/DDBJ databases">
        <authorList>
            <person name="Varghese N."/>
            <person name="Submissions S."/>
        </authorList>
    </citation>
    <scope>NUCLEOTIDE SEQUENCE [LARGE SCALE GENOMIC DNA]</scope>
    <source>
        <strain evidence="2">DSM 22703</strain>
    </source>
</reference>
<proteinExistence type="predicted"/>
<evidence type="ECO:0000313" key="1">
    <source>
        <dbReference type="EMBL" id="SDA97211.1"/>
    </source>
</evidence>
<sequence>MQKTPKRHAPRLAYTSQSQLSFTGFETPFYNGLDPSNRWVVLSAQIPWDELVNLFNKRNPAKSTGRPALNPRVLIGAVI</sequence>
<organism evidence="1 2">
    <name type="scientific">Algoriphagus alkaliphilus</name>
    <dbReference type="NCBI Taxonomy" id="279824"/>
    <lineage>
        <taxon>Bacteria</taxon>
        <taxon>Pseudomonadati</taxon>
        <taxon>Bacteroidota</taxon>
        <taxon>Cytophagia</taxon>
        <taxon>Cytophagales</taxon>
        <taxon>Cyclobacteriaceae</taxon>
        <taxon>Algoriphagus</taxon>
    </lineage>
</organism>